<evidence type="ECO:0000313" key="2">
    <source>
        <dbReference type="EMBL" id="CCC92845.1"/>
    </source>
</evidence>
<gene>
    <name evidence="2" type="ORF">TCIL3000_9_2420</name>
</gene>
<keyword evidence="1" id="KW-0472">Membrane</keyword>
<feature type="transmembrane region" description="Helical" evidence="1">
    <location>
        <begin position="54"/>
        <end position="77"/>
    </location>
</feature>
<dbReference type="AlphaFoldDB" id="G0UTY1"/>
<sequence>MQVYRYMAPVLEIAWLVLSKYHRLCHGEWHRCCAPCFFFCTLQDAWKMNMKKGFVFPFFLCFLLRLAVYRDTVSFIFKCTRAKHSLNHLNSNGRFNGVLCFSIS</sequence>
<dbReference type="EMBL" id="HE575322">
    <property type="protein sequence ID" value="CCC92845.1"/>
    <property type="molecule type" value="Genomic_DNA"/>
</dbReference>
<keyword evidence="1" id="KW-1133">Transmembrane helix</keyword>
<protein>
    <submittedName>
        <fullName evidence="2">Uncharacterized protein</fullName>
    </submittedName>
</protein>
<keyword evidence="1" id="KW-0812">Transmembrane</keyword>
<evidence type="ECO:0000256" key="1">
    <source>
        <dbReference type="SAM" id="Phobius"/>
    </source>
</evidence>
<accession>G0UTY1</accession>
<organism evidence="2">
    <name type="scientific">Trypanosoma congolense (strain IL3000)</name>
    <dbReference type="NCBI Taxonomy" id="1068625"/>
    <lineage>
        <taxon>Eukaryota</taxon>
        <taxon>Discoba</taxon>
        <taxon>Euglenozoa</taxon>
        <taxon>Kinetoplastea</taxon>
        <taxon>Metakinetoplastina</taxon>
        <taxon>Trypanosomatida</taxon>
        <taxon>Trypanosomatidae</taxon>
        <taxon>Trypanosoma</taxon>
        <taxon>Nannomonas</taxon>
    </lineage>
</organism>
<reference evidence="2" key="1">
    <citation type="journal article" date="2012" name="Proc. Natl. Acad. Sci. U.S.A.">
        <title>Antigenic diversity is generated by distinct evolutionary mechanisms in African trypanosome species.</title>
        <authorList>
            <person name="Jackson A.P."/>
            <person name="Berry A."/>
            <person name="Aslett M."/>
            <person name="Allison H.C."/>
            <person name="Burton P."/>
            <person name="Vavrova-Anderson J."/>
            <person name="Brown R."/>
            <person name="Browne H."/>
            <person name="Corton N."/>
            <person name="Hauser H."/>
            <person name="Gamble J."/>
            <person name="Gilderthorp R."/>
            <person name="Marcello L."/>
            <person name="McQuillan J."/>
            <person name="Otto T.D."/>
            <person name="Quail M.A."/>
            <person name="Sanders M.J."/>
            <person name="van Tonder A."/>
            <person name="Ginger M.L."/>
            <person name="Field M.C."/>
            <person name="Barry J.D."/>
            <person name="Hertz-Fowler C."/>
            <person name="Berriman M."/>
        </authorList>
    </citation>
    <scope>NUCLEOTIDE SEQUENCE</scope>
    <source>
        <strain evidence="2">IL3000</strain>
    </source>
</reference>
<name>G0UTY1_TRYCI</name>
<proteinExistence type="predicted"/>